<gene>
    <name evidence="1" type="ORF">GGI52_004762</name>
</gene>
<dbReference type="Proteomes" id="UP000553035">
    <property type="component" value="Unassembled WGS sequence"/>
</dbReference>
<protein>
    <submittedName>
        <fullName evidence="1">Uncharacterized protein</fullName>
    </submittedName>
</protein>
<reference evidence="1 2" key="1">
    <citation type="submission" date="2020-07" db="EMBL/GenBank/DDBJ databases">
        <title>Exploring microbial biodiversity for novel pathways involved in the catabolism of aromatic compounds derived from lignin.</title>
        <authorList>
            <person name="Elkins J."/>
        </authorList>
    </citation>
    <scope>NUCLEOTIDE SEQUENCE [LARGE SCALE GENOMIC DNA]</scope>
    <source>
        <strain evidence="1 2">VanB</strain>
    </source>
</reference>
<name>A0A7Z0AVV8_9PSED</name>
<proteinExistence type="predicted"/>
<evidence type="ECO:0000313" key="2">
    <source>
        <dbReference type="Proteomes" id="UP000553035"/>
    </source>
</evidence>
<dbReference type="EMBL" id="JACCAT010000001">
    <property type="protein sequence ID" value="NYH11719.1"/>
    <property type="molecule type" value="Genomic_DNA"/>
</dbReference>
<evidence type="ECO:0000313" key="1">
    <source>
        <dbReference type="EMBL" id="NYH11719.1"/>
    </source>
</evidence>
<dbReference type="RefSeq" id="WP_179694828.1">
    <property type="nucleotide sequence ID" value="NZ_JACCAT010000001.1"/>
</dbReference>
<sequence length="247" mass="27163">MATIPSLKITHALASHGESNNPVYPQKNLLPFWASLFDLWLEVTRPWPGSAVGGQTDEVTLWLKQHDGTFVVVEKWKLRGLITFPLNLKLPHRYLVDGVSEMYFEVVTHDGTKHESEPVFFTIDPRVPLGDATPGEPLVPEEITSGPGVTIGYLKAHCHVVQIGIPAYTGCQYGDTAHVTFGPPNAPVVAVILIDPLADKTVVALPAHIFERDGSGVRLMYYRIYSRAGVASKESKGKFIKVNFPPV</sequence>
<accession>A0A7Z0AVV8</accession>
<organism evidence="1 2">
    <name type="scientific">Pseudomonas moraviensis</name>
    <dbReference type="NCBI Taxonomy" id="321662"/>
    <lineage>
        <taxon>Bacteria</taxon>
        <taxon>Pseudomonadati</taxon>
        <taxon>Pseudomonadota</taxon>
        <taxon>Gammaproteobacteria</taxon>
        <taxon>Pseudomonadales</taxon>
        <taxon>Pseudomonadaceae</taxon>
        <taxon>Pseudomonas</taxon>
    </lineage>
</organism>
<comment type="caution">
    <text evidence="1">The sequence shown here is derived from an EMBL/GenBank/DDBJ whole genome shotgun (WGS) entry which is preliminary data.</text>
</comment>
<dbReference type="AlphaFoldDB" id="A0A7Z0AVV8"/>